<reference evidence="3" key="1">
    <citation type="submission" date="2017-12" db="EMBL/GenBank/DDBJ databases">
        <authorList>
            <consortium name="DOE Joint Genome Institute"/>
            <person name="Mondo S.J."/>
            <person name="Kjaerbolling I."/>
            <person name="Vesth T.C."/>
            <person name="Frisvad J.C."/>
            <person name="Nybo J.L."/>
            <person name="Theobald S."/>
            <person name="Kuo A."/>
            <person name="Bowyer P."/>
            <person name="Matsuda Y."/>
            <person name="Lyhne E.K."/>
            <person name="Kogle M.E."/>
            <person name="Clum A."/>
            <person name="Lipzen A."/>
            <person name="Salamov A."/>
            <person name="Ngan C.Y."/>
            <person name="Daum C."/>
            <person name="Chiniquy J."/>
            <person name="Barry K."/>
            <person name="LaButti K."/>
            <person name="Haridas S."/>
            <person name="Simmons B.A."/>
            <person name="Magnuson J.K."/>
            <person name="Mortensen U.H."/>
            <person name="Larsen T.O."/>
            <person name="Grigoriev I.V."/>
            <person name="Baker S.E."/>
            <person name="Andersen M.R."/>
            <person name="Nordberg H.P."/>
            <person name="Cantor M.N."/>
            <person name="Hua S.X."/>
        </authorList>
    </citation>
    <scope>NUCLEOTIDE SEQUENCE [LARGE SCALE GENOMIC DNA]</scope>
    <source>
        <strain evidence="3">IBT 19404</strain>
    </source>
</reference>
<keyword evidence="3" id="KW-1185">Reference proteome</keyword>
<feature type="compositionally biased region" description="Low complexity" evidence="1">
    <location>
        <begin position="204"/>
        <end position="220"/>
    </location>
</feature>
<gene>
    <name evidence="2" type="ORF">BDW42DRAFT_191125</name>
</gene>
<organism evidence="2 3">
    <name type="scientific">Aspergillus taichungensis</name>
    <dbReference type="NCBI Taxonomy" id="482145"/>
    <lineage>
        <taxon>Eukaryota</taxon>
        <taxon>Fungi</taxon>
        <taxon>Dikarya</taxon>
        <taxon>Ascomycota</taxon>
        <taxon>Pezizomycotina</taxon>
        <taxon>Eurotiomycetes</taxon>
        <taxon>Eurotiomycetidae</taxon>
        <taxon>Eurotiales</taxon>
        <taxon>Aspergillaceae</taxon>
        <taxon>Aspergillus</taxon>
        <taxon>Aspergillus subgen. Circumdati</taxon>
    </lineage>
</organism>
<feature type="compositionally biased region" description="Polar residues" evidence="1">
    <location>
        <begin position="172"/>
        <end position="197"/>
    </location>
</feature>
<evidence type="ECO:0000313" key="2">
    <source>
        <dbReference type="EMBL" id="PLN85042.1"/>
    </source>
</evidence>
<protein>
    <submittedName>
        <fullName evidence="2">Uncharacterized protein</fullName>
    </submittedName>
</protein>
<feature type="compositionally biased region" description="Polar residues" evidence="1">
    <location>
        <begin position="300"/>
        <end position="315"/>
    </location>
</feature>
<dbReference type="OrthoDB" id="5431298at2759"/>
<dbReference type="AlphaFoldDB" id="A0A2J5I5J9"/>
<feature type="region of interest" description="Disordered" evidence="1">
    <location>
        <begin position="1"/>
        <end position="33"/>
    </location>
</feature>
<sequence>MSGTCSNGGAWDSGPKVEEPASQKTITTPDPTTHTIVVQEETLITAPATNPILPVTNAAPPAPTSTTIDYNHFIIIFYDNREDNCDDLHDYADRYPRPRIFSAVQKQQLSDRGARKKRRRTYDRRNWRKPHYAGQKPDTITEKLTRRFGRSATGFLHHKRDITPLSLYTQESTIGSSSSSPTANPTYSHSSSRTNTAVPPPSSIPIQLSPQAPSQAVVTPAPVPAPTLRPIPRGIPAQFAPAQHAPTNFAPTQLSPPRITDTHFPPAHLAGARLAPAPTPPLPPSPAPALVPIPRPPRQTQPAPSNRHTQITPELSDTGFYLQRAELAAESSRELINLPRRGPRRGLTPSICSEMHAAGPSMPIITDDGVILTANMERLDEDDVVPGCDGVDERNQHHIMSFMDYDPAREMALPAYAAVWGESDRGVVDRKSWMR</sequence>
<proteinExistence type="predicted"/>
<feature type="region of interest" description="Disordered" evidence="1">
    <location>
        <begin position="172"/>
        <end position="235"/>
    </location>
</feature>
<name>A0A2J5I5J9_9EURO</name>
<feature type="compositionally biased region" description="Polar residues" evidence="1">
    <location>
        <begin position="246"/>
        <end position="255"/>
    </location>
</feature>
<accession>A0A2J5I5J9</accession>
<feature type="region of interest" description="Disordered" evidence="1">
    <location>
        <begin position="246"/>
        <end position="265"/>
    </location>
</feature>
<dbReference type="EMBL" id="KZ559507">
    <property type="protein sequence ID" value="PLN85042.1"/>
    <property type="molecule type" value="Genomic_DNA"/>
</dbReference>
<evidence type="ECO:0000313" key="3">
    <source>
        <dbReference type="Proteomes" id="UP000235023"/>
    </source>
</evidence>
<dbReference type="Proteomes" id="UP000235023">
    <property type="component" value="Unassembled WGS sequence"/>
</dbReference>
<feature type="region of interest" description="Disordered" evidence="1">
    <location>
        <begin position="270"/>
        <end position="315"/>
    </location>
</feature>
<feature type="compositionally biased region" description="Pro residues" evidence="1">
    <location>
        <begin position="277"/>
        <end position="299"/>
    </location>
</feature>
<evidence type="ECO:0000256" key="1">
    <source>
        <dbReference type="SAM" id="MobiDB-lite"/>
    </source>
</evidence>
<feature type="region of interest" description="Disordered" evidence="1">
    <location>
        <begin position="105"/>
        <end position="139"/>
    </location>
</feature>
<feature type="compositionally biased region" description="Basic residues" evidence="1">
    <location>
        <begin position="114"/>
        <end position="131"/>
    </location>
</feature>